<organism evidence="1">
    <name type="scientific">marine sediment metagenome</name>
    <dbReference type="NCBI Taxonomy" id="412755"/>
    <lineage>
        <taxon>unclassified sequences</taxon>
        <taxon>metagenomes</taxon>
        <taxon>ecological metagenomes</taxon>
    </lineage>
</organism>
<sequence>MFSKAKVDEKLEREIMEIPAIDIHSHISPASPKAAHLSDILLYHYIATELITAGMPSSLLKGNLSDEEKVKNSIPYFKRIENTATYWSLRRILEDLYGFKEEFTLNNWERLDKEVQRRAEDSGWTEFVLKRKAKIEKTFLTCIPEESGELTSKGMFVPALRIDNWINPFYLRENILTLEKITDKSISSLEDLASGMKKMILGSKQKSVCLTAAFGPGVWAESPDGRIAQS</sequence>
<feature type="non-terminal residue" evidence="1">
    <location>
        <position position="230"/>
    </location>
</feature>
<dbReference type="InterPro" id="IPR032466">
    <property type="entry name" value="Metal_Hydrolase"/>
</dbReference>
<reference evidence="1" key="1">
    <citation type="journal article" date="2014" name="Front. Microbiol.">
        <title>High frequency of phylogenetically diverse reductive dehalogenase-homologous genes in deep subseafloor sedimentary metagenomes.</title>
        <authorList>
            <person name="Kawai M."/>
            <person name="Futagami T."/>
            <person name="Toyoda A."/>
            <person name="Takaki Y."/>
            <person name="Nishi S."/>
            <person name="Hori S."/>
            <person name="Arai W."/>
            <person name="Tsubouchi T."/>
            <person name="Morono Y."/>
            <person name="Uchiyama I."/>
            <person name="Ito T."/>
            <person name="Fujiyama A."/>
            <person name="Inagaki F."/>
            <person name="Takami H."/>
        </authorList>
    </citation>
    <scope>NUCLEOTIDE SEQUENCE</scope>
    <source>
        <strain evidence="1">Expedition CK06-06</strain>
    </source>
</reference>
<name>X1E7I9_9ZZZZ</name>
<dbReference type="SUPFAM" id="SSF51556">
    <property type="entry name" value="Metallo-dependent hydrolases"/>
    <property type="match status" value="1"/>
</dbReference>
<evidence type="ECO:0000313" key="1">
    <source>
        <dbReference type="EMBL" id="GAH04618.1"/>
    </source>
</evidence>
<accession>X1E7I9</accession>
<proteinExistence type="predicted"/>
<dbReference type="Gene3D" id="1.10.2020.10">
    <property type="entry name" value="uronate isomerase, domain 2, chain A"/>
    <property type="match status" value="1"/>
</dbReference>
<comment type="caution">
    <text evidence="1">The sequence shown here is derived from an EMBL/GenBank/DDBJ whole genome shotgun (WGS) entry which is preliminary data.</text>
</comment>
<dbReference type="AlphaFoldDB" id="X1E7I9"/>
<gene>
    <name evidence="1" type="ORF">S01H4_40224</name>
</gene>
<dbReference type="EMBL" id="BART01021881">
    <property type="protein sequence ID" value="GAH04618.1"/>
    <property type="molecule type" value="Genomic_DNA"/>
</dbReference>
<protein>
    <submittedName>
        <fullName evidence="1">Uncharacterized protein</fullName>
    </submittedName>
</protein>